<keyword evidence="1" id="KW-1133">Transmembrane helix</keyword>
<dbReference type="SUPFAM" id="SSF52540">
    <property type="entry name" value="P-loop containing nucleoside triphosphate hydrolases"/>
    <property type="match status" value="1"/>
</dbReference>
<dbReference type="InterPro" id="IPR027417">
    <property type="entry name" value="P-loop_NTPase"/>
</dbReference>
<reference evidence="3 4" key="1">
    <citation type="submission" date="2021-03" db="EMBL/GenBank/DDBJ databases">
        <authorList>
            <person name="Grouzdev D.S."/>
        </authorList>
    </citation>
    <scope>NUCLEOTIDE SEQUENCE [LARGE SCALE GENOMIC DNA]</scope>
    <source>
        <strain evidence="3 4">M50-1</strain>
    </source>
</reference>
<sequence>MSAAQNNRLTESLLRHPEALQRGFRQVGQHLIHPQGAAGDLSIAALLAAAALVACHSDSTASRTLRREMLEAWLGASPRLARIKPDTDDSWQLMVSLSTIIQRRCARDAALAAEIADFLVDADAVKVLCESIRCQPGAELSLLRRFHTDLLAPGYPVALYSPALCCRLLCPITQFIEAQRSLAPSPDRQQAIDDVTVLYALVRHRCGQPVTSVPLHRRVDVAAPAEATVDQVFDLLVQVSLPGAPPLTATAFPQQHRPDAIEQAEEPFALAFPVDAATGQVKATIVELRVIAPDCDPPEARRMIEAPVDRDSAQIFFLLRSKRAGPCHITVEVLRLDHITLGTIPVMVTISGGMVERRLQAASLTILVRPTFIDARDSRGFVNEPGGSVEQHYSDEIRVGNLINSSGVANCVDTHATIQMCDYVESKTVWDAAEGTFSAQQEAVGATLPAEQIEAALRAKLPPELHPQLHDLAQELAEVVAGERTPKQASTSLNRPEFAAAFRSLEGTKPIEAGGVKLEFGGDKITVGNIIDSKAVATGAGAVAQVFEINLLGRSVSSREQRNRRIMLDRVRTIAIKSMLEPSLYGGQLIDLHVEFRPSAVATPYRDKRLQRTKPEWWNLAAITKQCVSQSCGLLILGAPGGGKTTMLLALARALLELAESDPAEPIPFLVNLSTWARDRLSLRDWLVQELAKRYDVPRRRGAIWVDNDQVVPLLDGLDSVPATQRAACVETINAFRQEHGLIPLVVGCRRAEYELLVRHYHTRLQLNGALLIQPLNIEQIDSYLSNGGPDLAGLREDLQQDQELRALTETPLMLSLMVQVYEGQMVEHLRALTSLEARRRMLCATYVEQMLARSGADPRFPPAQTRRWLARLAAGMEQHGLNTFQLDQLQPDALITPTLLRQYTLLDRLGLGLLLSGPFGLFAGLVCYSTLPQVVEAFGSIPTKGKALGPVNLLVFLAAFLVIGGLFGGKSEQPPRMAQGLWWLTCDALQGWLLMAMVAGCVGGVGARLFSPPLEEILALSLAFALTTGLLGLIAGGLLGAPTMAPRRIAVVEMLRWAFVQPMRHIWASLGTGLFYGIAYVVGVSLVSDQTNLLNLGLLTGLVFALISAAVALLRSGLVSSDLETKVYPNQGTWRSARNAAFSGLITTACMTLIVGLGVGLLFILVNLDSERDFAAATTIGLGNGFAFGSIYGVGIGIIVGLAFGGYAFCSHFALRYVLWHNGFMPWRMVAFLDHCTERALLRRVGGGYVFIHRLLLEYIAGLNKGRKVDVCKAGELTEQGTDEPW</sequence>
<keyword evidence="1" id="KW-0472">Membrane</keyword>
<organism evidence="3 4">
    <name type="scientific">Candidatus Chloroploca mongolica</name>
    <dbReference type="NCBI Taxonomy" id="2528176"/>
    <lineage>
        <taxon>Bacteria</taxon>
        <taxon>Bacillati</taxon>
        <taxon>Chloroflexota</taxon>
        <taxon>Chloroflexia</taxon>
        <taxon>Chloroflexales</taxon>
        <taxon>Chloroflexineae</taxon>
        <taxon>Oscillochloridaceae</taxon>
        <taxon>Candidatus Chloroploca</taxon>
    </lineage>
</organism>
<evidence type="ECO:0000313" key="4">
    <source>
        <dbReference type="Proteomes" id="UP001193081"/>
    </source>
</evidence>
<comment type="caution">
    <text evidence="3">The sequence shown here is derived from an EMBL/GenBank/DDBJ whole genome shotgun (WGS) entry which is preliminary data.</text>
</comment>
<keyword evidence="1" id="KW-0812">Transmembrane</keyword>
<feature type="transmembrane region" description="Helical" evidence="1">
    <location>
        <begin position="1018"/>
        <end position="1046"/>
    </location>
</feature>
<feature type="transmembrane region" description="Helical" evidence="1">
    <location>
        <begin position="910"/>
        <end position="932"/>
    </location>
</feature>
<dbReference type="Proteomes" id="UP001193081">
    <property type="component" value="Unassembled WGS sequence"/>
</dbReference>
<keyword evidence="4" id="KW-1185">Reference proteome</keyword>
<feature type="transmembrane region" description="Helical" evidence="1">
    <location>
        <begin position="1094"/>
        <end position="1115"/>
    </location>
</feature>
<feature type="transmembrane region" description="Helical" evidence="1">
    <location>
        <begin position="982"/>
        <end position="1006"/>
    </location>
</feature>
<protein>
    <submittedName>
        <fullName evidence="3">NACHT domain-containing protein</fullName>
    </submittedName>
</protein>
<dbReference type="InterPro" id="IPR007111">
    <property type="entry name" value="NACHT_NTPase"/>
</dbReference>
<evidence type="ECO:0000313" key="3">
    <source>
        <dbReference type="EMBL" id="MBP1468718.1"/>
    </source>
</evidence>
<evidence type="ECO:0000256" key="1">
    <source>
        <dbReference type="SAM" id="Phobius"/>
    </source>
</evidence>
<accession>A0ABS4DH12</accession>
<dbReference type="RefSeq" id="WP_135481737.1">
    <property type="nucleotide sequence ID" value="NZ_SIJK02000087.1"/>
</dbReference>
<feature type="transmembrane region" description="Helical" evidence="1">
    <location>
        <begin position="1187"/>
        <end position="1220"/>
    </location>
</feature>
<feature type="transmembrane region" description="Helical" evidence="1">
    <location>
        <begin position="1141"/>
        <end position="1167"/>
    </location>
</feature>
<feature type="domain" description="NACHT" evidence="2">
    <location>
        <begin position="635"/>
        <end position="727"/>
    </location>
</feature>
<evidence type="ECO:0000259" key="2">
    <source>
        <dbReference type="Pfam" id="PF05729"/>
    </source>
</evidence>
<dbReference type="Pfam" id="PF05729">
    <property type="entry name" value="NACHT"/>
    <property type="match status" value="1"/>
</dbReference>
<dbReference type="EMBL" id="SIJK02000087">
    <property type="protein sequence ID" value="MBP1468718.1"/>
    <property type="molecule type" value="Genomic_DNA"/>
</dbReference>
<feature type="transmembrane region" description="Helical" evidence="1">
    <location>
        <begin position="1067"/>
        <end position="1088"/>
    </location>
</feature>
<name>A0ABS4DH12_9CHLR</name>
<proteinExistence type="predicted"/>
<dbReference type="Gene3D" id="3.40.50.300">
    <property type="entry name" value="P-loop containing nucleotide triphosphate hydrolases"/>
    <property type="match status" value="1"/>
</dbReference>
<feature type="transmembrane region" description="Helical" evidence="1">
    <location>
        <begin position="952"/>
        <end position="970"/>
    </location>
</feature>
<gene>
    <name evidence="3" type="ORF">EYB53_023590</name>
</gene>